<dbReference type="PANTHER" id="PTHR46847:SF3">
    <property type="entry name" value="GALACTOFURANOSE-BINDING PROTEIN YTFQ"/>
    <property type="match status" value="1"/>
</dbReference>
<organism evidence="7 8">
    <name type="scientific">Parablautia muri</name>
    <dbReference type="NCBI Taxonomy" id="2320879"/>
    <lineage>
        <taxon>Bacteria</taxon>
        <taxon>Bacillati</taxon>
        <taxon>Bacillota</taxon>
        <taxon>Clostridia</taxon>
        <taxon>Lachnospirales</taxon>
        <taxon>Lachnospiraceae</taxon>
        <taxon>Parablautia</taxon>
    </lineage>
</organism>
<dbReference type="Pfam" id="PF13407">
    <property type="entry name" value="Peripla_BP_4"/>
    <property type="match status" value="1"/>
</dbReference>
<comment type="similarity">
    <text evidence="2">Belongs to the bacterial solute-binding protein 2 family.</text>
</comment>
<comment type="caution">
    <text evidence="7">The sequence shown here is derived from an EMBL/GenBank/DDBJ whole genome shotgun (WGS) entry which is preliminary data.</text>
</comment>
<dbReference type="RefSeq" id="WP_160558782.1">
    <property type="nucleotide sequence ID" value="NZ_QZDT01000003.1"/>
</dbReference>
<accession>A0A9X5GQW2</accession>
<evidence type="ECO:0000313" key="7">
    <source>
        <dbReference type="EMBL" id="NBJ91704.1"/>
    </source>
</evidence>
<evidence type="ECO:0000256" key="2">
    <source>
        <dbReference type="ARBA" id="ARBA00007639"/>
    </source>
</evidence>
<dbReference type="InterPro" id="IPR025997">
    <property type="entry name" value="SBP_2_dom"/>
</dbReference>
<sequence>MKKKLALLLITAMTVSALTACGKSAAPAEETAQVQDEAETEDEAPAQDEASSEDETSSQDTAPAADGELIKVGFAQVGHESDWRAANTKNYQDTFSAENGYELSFVDCDNDHAVQIETVRGFIEQELDYICIAPIQSAGWDTVLQEAQDAGIPVLIVDRAVDADPSLYTTALGCDMVAEGEAAGNWLAEYLGDKEANILVIEGSVGASATLGRTEGFDNILAQHDNWTKLDSQSGDFTQAGGQEVMESFIKTYGNGGFNVVVCQNDNEAYGAMDAMDAAGITYGVDGDVQIISFDATHDGLQYTLDGKITCNVECNPLQAGFAEEVVKKLEAGEAVDAWTLVKDEAFVAPGIESQYAITMSQEVLDGRAY</sequence>
<reference evidence="7" key="1">
    <citation type="submission" date="2018-09" db="EMBL/GenBank/DDBJ databases">
        <title>Murine metabolic-syndrome-specific gut microbial biobank.</title>
        <authorList>
            <person name="Liu C."/>
        </authorList>
    </citation>
    <scope>NUCLEOTIDE SEQUENCE</scope>
    <source>
        <strain evidence="7">D42-62</strain>
    </source>
</reference>
<evidence type="ECO:0000256" key="5">
    <source>
        <dbReference type="SAM" id="SignalP"/>
    </source>
</evidence>
<comment type="subcellular location">
    <subcellularLocation>
        <location evidence="1">Cell envelope</location>
    </subcellularLocation>
</comment>
<protein>
    <submittedName>
        <fullName evidence="7">ABC transporter substrate-binding protein</fullName>
    </submittedName>
</protein>
<evidence type="ECO:0000256" key="4">
    <source>
        <dbReference type="SAM" id="MobiDB-lite"/>
    </source>
</evidence>
<dbReference type="Gene3D" id="3.40.50.2300">
    <property type="match status" value="2"/>
</dbReference>
<evidence type="ECO:0000256" key="3">
    <source>
        <dbReference type="ARBA" id="ARBA00022729"/>
    </source>
</evidence>
<feature type="chain" id="PRO_5040928241" evidence="5">
    <location>
        <begin position="20"/>
        <end position="370"/>
    </location>
</feature>
<evidence type="ECO:0000313" key="8">
    <source>
        <dbReference type="Proteomes" id="UP001154420"/>
    </source>
</evidence>
<feature type="compositionally biased region" description="Acidic residues" evidence="4">
    <location>
        <begin position="36"/>
        <end position="57"/>
    </location>
</feature>
<dbReference type="OrthoDB" id="9814427at2"/>
<feature type="signal peptide" evidence="5">
    <location>
        <begin position="1"/>
        <end position="19"/>
    </location>
</feature>
<dbReference type="CDD" id="cd06309">
    <property type="entry name" value="PBP1_galactofuranose_YtfQ-like"/>
    <property type="match status" value="1"/>
</dbReference>
<dbReference type="AlphaFoldDB" id="A0A9X5GQW2"/>
<keyword evidence="3 5" id="KW-0732">Signal</keyword>
<dbReference type="SUPFAM" id="SSF53822">
    <property type="entry name" value="Periplasmic binding protein-like I"/>
    <property type="match status" value="1"/>
</dbReference>
<proteinExistence type="inferred from homology"/>
<dbReference type="PANTHER" id="PTHR46847">
    <property type="entry name" value="D-ALLOSE-BINDING PERIPLASMIC PROTEIN-RELATED"/>
    <property type="match status" value="1"/>
</dbReference>
<feature type="region of interest" description="Disordered" evidence="4">
    <location>
        <begin position="22"/>
        <end position="64"/>
    </location>
</feature>
<evidence type="ECO:0000256" key="1">
    <source>
        <dbReference type="ARBA" id="ARBA00004196"/>
    </source>
</evidence>
<evidence type="ECO:0000259" key="6">
    <source>
        <dbReference type="Pfam" id="PF13407"/>
    </source>
</evidence>
<keyword evidence="8" id="KW-1185">Reference proteome</keyword>
<gene>
    <name evidence="7" type="ORF">D5281_03625</name>
</gene>
<dbReference type="GO" id="GO:0030246">
    <property type="term" value="F:carbohydrate binding"/>
    <property type="evidence" value="ECO:0007669"/>
    <property type="project" value="UniProtKB-ARBA"/>
</dbReference>
<dbReference type="EMBL" id="QZDT01000003">
    <property type="protein sequence ID" value="NBJ91704.1"/>
    <property type="molecule type" value="Genomic_DNA"/>
</dbReference>
<dbReference type="Proteomes" id="UP001154420">
    <property type="component" value="Unassembled WGS sequence"/>
</dbReference>
<dbReference type="PROSITE" id="PS51257">
    <property type="entry name" value="PROKAR_LIPOPROTEIN"/>
    <property type="match status" value="1"/>
</dbReference>
<dbReference type="GO" id="GO:0030313">
    <property type="term" value="C:cell envelope"/>
    <property type="evidence" value="ECO:0007669"/>
    <property type="project" value="UniProtKB-SubCell"/>
</dbReference>
<feature type="domain" description="Periplasmic binding protein" evidence="6">
    <location>
        <begin position="78"/>
        <end position="321"/>
    </location>
</feature>
<name>A0A9X5GQW2_9FIRM</name>
<dbReference type="InterPro" id="IPR028082">
    <property type="entry name" value="Peripla_BP_I"/>
</dbReference>